<evidence type="ECO:0000313" key="6">
    <source>
        <dbReference type="Proteomes" id="UP000663829"/>
    </source>
</evidence>
<accession>A0A813ZX33</accession>
<dbReference type="Proteomes" id="UP000677228">
    <property type="component" value="Unassembled WGS sequence"/>
</dbReference>
<organism evidence="2 6">
    <name type="scientific">Didymodactylos carnosus</name>
    <dbReference type="NCBI Taxonomy" id="1234261"/>
    <lineage>
        <taxon>Eukaryota</taxon>
        <taxon>Metazoa</taxon>
        <taxon>Spiralia</taxon>
        <taxon>Gnathifera</taxon>
        <taxon>Rotifera</taxon>
        <taxon>Eurotatoria</taxon>
        <taxon>Bdelloidea</taxon>
        <taxon>Philodinida</taxon>
        <taxon>Philodinidae</taxon>
        <taxon>Didymodactylos</taxon>
    </lineage>
</organism>
<feature type="compositionally biased region" description="Basic residues" evidence="1">
    <location>
        <begin position="11"/>
        <end position="20"/>
    </location>
</feature>
<dbReference type="Proteomes" id="UP000681722">
    <property type="component" value="Unassembled WGS sequence"/>
</dbReference>
<evidence type="ECO:0008006" key="7">
    <source>
        <dbReference type="Google" id="ProtNLM"/>
    </source>
</evidence>
<dbReference type="Proteomes" id="UP000663829">
    <property type="component" value="Unassembled WGS sequence"/>
</dbReference>
<dbReference type="AlphaFoldDB" id="A0A813ZX33"/>
<dbReference type="OrthoDB" id="2145765at2759"/>
<proteinExistence type="predicted"/>
<dbReference type="Pfam" id="PF14645">
    <property type="entry name" value="Chibby"/>
    <property type="match status" value="1"/>
</dbReference>
<feature type="region of interest" description="Disordered" evidence="1">
    <location>
        <begin position="1"/>
        <end position="25"/>
    </location>
</feature>
<dbReference type="InterPro" id="IPR028118">
    <property type="entry name" value="Chibby_fam"/>
</dbReference>
<name>A0A813ZX33_9BILA</name>
<evidence type="ECO:0000313" key="3">
    <source>
        <dbReference type="EMBL" id="CAF1395515.1"/>
    </source>
</evidence>
<reference evidence="2" key="1">
    <citation type="submission" date="2021-02" db="EMBL/GenBank/DDBJ databases">
        <authorList>
            <person name="Nowell W R."/>
        </authorList>
    </citation>
    <scope>NUCLEOTIDE SEQUENCE</scope>
</reference>
<protein>
    <recommendedName>
        <fullName evidence="7">Chibby</fullName>
    </recommendedName>
</protein>
<dbReference type="EMBL" id="CAJOBC010001585">
    <property type="protein sequence ID" value="CAF3686694.1"/>
    <property type="molecule type" value="Genomic_DNA"/>
</dbReference>
<evidence type="ECO:0000313" key="4">
    <source>
        <dbReference type="EMBL" id="CAF3686694.1"/>
    </source>
</evidence>
<comment type="caution">
    <text evidence="2">The sequence shown here is derived from an EMBL/GenBank/DDBJ whole genome shotgun (WGS) entry which is preliminary data.</text>
</comment>
<dbReference type="EMBL" id="CAJNOK010025877">
    <property type="protein sequence ID" value="CAF1395515.1"/>
    <property type="molecule type" value="Genomic_DNA"/>
</dbReference>
<dbReference type="EMBL" id="CAJNOQ010001585">
    <property type="protein sequence ID" value="CAF0904804.1"/>
    <property type="molecule type" value="Genomic_DNA"/>
</dbReference>
<evidence type="ECO:0000313" key="5">
    <source>
        <dbReference type="EMBL" id="CAF4202912.1"/>
    </source>
</evidence>
<sequence length="114" mass="12741">MSFLRNSFSIKKTKPRKHVSRNPQKLQAEEMARELGTVYGVIDVKIADQKIIFDAENGDWQTGGAISSGQSHAAQKLKKQTELLQEENNMLKLKVEVLLDLVAESAAEISSTRK</sequence>
<evidence type="ECO:0000313" key="2">
    <source>
        <dbReference type="EMBL" id="CAF0904804.1"/>
    </source>
</evidence>
<evidence type="ECO:0000256" key="1">
    <source>
        <dbReference type="SAM" id="MobiDB-lite"/>
    </source>
</evidence>
<dbReference type="EMBL" id="CAJOBA010047585">
    <property type="protein sequence ID" value="CAF4202912.1"/>
    <property type="molecule type" value="Genomic_DNA"/>
</dbReference>
<keyword evidence="6" id="KW-1185">Reference proteome</keyword>
<gene>
    <name evidence="2" type="ORF">GPM918_LOCUS8831</name>
    <name evidence="3" type="ORF">OVA965_LOCUS32789</name>
    <name evidence="4" type="ORF">SRO942_LOCUS8832</name>
    <name evidence="5" type="ORF">TMI583_LOCUS33652</name>
</gene>
<feature type="compositionally biased region" description="Polar residues" evidence="1">
    <location>
        <begin position="1"/>
        <end position="10"/>
    </location>
</feature>
<dbReference type="Proteomes" id="UP000682733">
    <property type="component" value="Unassembled WGS sequence"/>
</dbReference>